<dbReference type="SUPFAM" id="SSF55874">
    <property type="entry name" value="ATPase domain of HSP90 chaperone/DNA topoisomerase II/histidine kinase"/>
    <property type="match status" value="1"/>
</dbReference>
<keyword evidence="3" id="KW-0902">Two-component regulatory system</keyword>
<sequence length="561" mass="59486">MMSSSSPPVRAQRSGGYFSELVEAATYRHLLYFLVAALLSVVSVSALGLALLGAALSPLLLGVPLLLLGGWLLGALARLDRSLGSALLDVNLSRPTPLRPPGWWAWLRCRLTETNTYKVLLYSVLKPPYIALSSVWLGVTLGGGLLLAGLPALLYAAPQLNLPVALGEQAYLLTHTSKLLLPLIGLGTMMLGLSSLNLLARGWLIVSYALLTDYGENAPAVREVAALRAGAATVAYAGSLEETLSRLLQLSLSATSARSAHITVGRRTVSEGLSSGEVPPVWPGEVAGGRDTLSRVGNRQVLAFAVSPRGEALGTLRAVYERVPSASETQFWAAVADQAASAADIARLIDQAQLRASEQERARLARELHDSVAQALYGVSLATRTARALLDKQPQRAAESLEFAQQLSEGASAEMKALLFALRPDALEEGGLVAALSRLAEMLRLRYQLDVQLDVAGEPPLSGEIKGTLYRVAQEATHNAVKHARARQLALSLRPGEDGSTWTLCVQDEGVGFDPALTRPGSLGLKSMRERAALIGADLTLESRPGAGTTLRLSVPGGETR</sequence>
<feature type="transmembrane region" description="Helical" evidence="4">
    <location>
        <begin position="30"/>
        <end position="53"/>
    </location>
</feature>
<gene>
    <name evidence="6" type="ORF">DKM44_08180</name>
</gene>
<proteinExistence type="predicted"/>
<dbReference type="Pfam" id="PF13796">
    <property type="entry name" value="Sensor"/>
    <property type="match status" value="1"/>
</dbReference>
<dbReference type="PANTHER" id="PTHR24421:SF61">
    <property type="entry name" value="OXYGEN SENSOR HISTIDINE KINASE NREB"/>
    <property type="match status" value="1"/>
</dbReference>
<evidence type="ECO:0000256" key="2">
    <source>
        <dbReference type="ARBA" id="ARBA00022777"/>
    </source>
</evidence>
<keyword evidence="4" id="KW-0812">Transmembrane</keyword>
<organism evidence="6 7">
    <name type="scientific">Deinococcus irradiatisoli</name>
    <dbReference type="NCBI Taxonomy" id="2202254"/>
    <lineage>
        <taxon>Bacteria</taxon>
        <taxon>Thermotogati</taxon>
        <taxon>Deinococcota</taxon>
        <taxon>Deinococci</taxon>
        <taxon>Deinococcales</taxon>
        <taxon>Deinococcaceae</taxon>
        <taxon>Deinococcus</taxon>
    </lineage>
</organism>
<dbReference type="InterPro" id="IPR050482">
    <property type="entry name" value="Sensor_HK_TwoCompSys"/>
</dbReference>
<dbReference type="OrthoDB" id="9795828at2"/>
<dbReference type="PROSITE" id="PS50109">
    <property type="entry name" value="HIS_KIN"/>
    <property type="match status" value="1"/>
</dbReference>
<dbReference type="SMART" id="SM00387">
    <property type="entry name" value="HATPase_c"/>
    <property type="match status" value="1"/>
</dbReference>
<dbReference type="InterPro" id="IPR011712">
    <property type="entry name" value="Sig_transdc_His_kin_sub3_dim/P"/>
</dbReference>
<evidence type="ECO:0000256" key="3">
    <source>
        <dbReference type="ARBA" id="ARBA00023012"/>
    </source>
</evidence>
<accession>A0A2Z3JE17</accession>
<keyword evidence="7" id="KW-1185">Reference proteome</keyword>
<protein>
    <submittedName>
        <fullName evidence="6">Histidine kinase</fullName>
    </submittedName>
</protein>
<evidence type="ECO:0000313" key="6">
    <source>
        <dbReference type="EMBL" id="AWN23205.1"/>
    </source>
</evidence>
<feature type="domain" description="Histidine kinase" evidence="5">
    <location>
        <begin position="469"/>
        <end position="559"/>
    </location>
</feature>
<dbReference type="Gene3D" id="1.20.5.1930">
    <property type="match status" value="1"/>
</dbReference>
<dbReference type="EMBL" id="CP029494">
    <property type="protein sequence ID" value="AWN23205.1"/>
    <property type="molecule type" value="Genomic_DNA"/>
</dbReference>
<dbReference type="GO" id="GO:0016020">
    <property type="term" value="C:membrane"/>
    <property type="evidence" value="ECO:0007669"/>
    <property type="project" value="InterPro"/>
</dbReference>
<feature type="transmembrane region" description="Helical" evidence="4">
    <location>
        <begin position="179"/>
        <end position="200"/>
    </location>
</feature>
<dbReference type="GO" id="GO:0046983">
    <property type="term" value="F:protein dimerization activity"/>
    <property type="evidence" value="ECO:0007669"/>
    <property type="project" value="InterPro"/>
</dbReference>
<reference evidence="6 7" key="1">
    <citation type="submission" date="2018-05" db="EMBL/GenBank/DDBJ databases">
        <title>Complete Genome Sequence of Deinococcus sp. strain 17bor-2.</title>
        <authorList>
            <person name="Srinivasan S."/>
        </authorList>
    </citation>
    <scope>NUCLEOTIDE SEQUENCE [LARGE SCALE GENOMIC DNA]</scope>
    <source>
        <strain evidence="6 7">17bor-2</strain>
    </source>
</reference>
<feature type="transmembrane region" description="Helical" evidence="4">
    <location>
        <begin position="135"/>
        <end position="157"/>
    </location>
</feature>
<dbReference type="Pfam" id="PF07730">
    <property type="entry name" value="HisKA_3"/>
    <property type="match status" value="1"/>
</dbReference>
<dbReference type="Proteomes" id="UP000245368">
    <property type="component" value="Chromosome"/>
</dbReference>
<evidence type="ECO:0000259" key="5">
    <source>
        <dbReference type="PROSITE" id="PS50109"/>
    </source>
</evidence>
<dbReference type="GO" id="GO:0000155">
    <property type="term" value="F:phosphorelay sensor kinase activity"/>
    <property type="evidence" value="ECO:0007669"/>
    <property type="project" value="InterPro"/>
</dbReference>
<dbReference type="Gene3D" id="3.30.565.10">
    <property type="entry name" value="Histidine kinase-like ATPase, C-terminal domain"/>
    <property type="match status" value="1"/>
</dbReference>
<dbReference type="CDD" id="cd16917">
    <property type="entry name" value="HATPase_UhpB-NarQ-NarX-like"/>
    <property type="match status" value="1"/>
</dbReference>
<keyword evidence="1" id="KW-0808">Transferase</keyword>
<dbReference type="InterPro" id="IPR025828">
    <property type="entry name" value="Put_sensor_dom"/>
</dbReference>
<keyword evidence="2 6" id="KW-0418">Kinase</keyword>
<evidence type="ECO:0000256" key="1">
    <source>
        <dbReference type="ARBA" id="ARBA00022679"/>
    </source>
</evidence>
<name>A0A2Z3JE17_9DEIO</name>
<evidence type="ECO:0000256" key="4">
    <source>
        <dbReference type="SAM" id="Phobius"/>
    </source>
</evidence>
<evidence type="ECO:0000313" key="7">
    <source>
        <dbReference type="Proteomes" id="UP000245368"/>
    </source>
</evidence>
<dbReference type="AlphaFoldDB" id="A0A2Z3JE17"/>
<dbReference type="Pfam" id="PF02518">
    <property type="entry name" value="HATPase_c"/>
    <property type="match status" value="1"/>
</dbReference>
<dbReference type="InterPro" id="IPR036890">
    <property type="entry name" value="HATPase_C_sf"/>
</dbReference>
<keyword evidence="4" id="KW-1133">Transmembrane helix</keyword>
<dbReference type="InterPro" id="IPR003594">
    <property type="entry name" value="HATPase_dom"/>
</dbReference>
<feature type="transmembrane region" description="Helical" evidence="4">
    <location>
        <begin position="59"/>
        <end position="77"/>
    </location>
</feature>
<keyword evidence="4" id="KW-0472">Membrane</keyword>
<dbReference type="PANTHER" id="PTHR24421">
    <property type="entry name" value="NITRATE/NITRITE SENSOR PROTEIN NARX-RELATED"/>
    <property type="match status" value="1"/>
</dbReference>
<dbReference type="KEGG" id="dez:DKM44_08180"/>
<dbReference type="InterPro" id="IPR005467">
    <property type="entry name" value="His_kinase_dom"/>
</dbReference>
<dbReference type="RefSeq" id="WP_109826845.1">
    <property type="nucleotide sequence ID" value="NZ_CP029494.1"/>
</dbReference>